<evidence type="ECO:0000256" key="2">
    <source>
        <dbReference type="ARBA" id="ARBA00022630"/>
    </source>
</evidence>
<dbReference type="Proteomes" id="UP000726737">
    <property type="component" value="Unassembled WGS sequence"/>
</dbReference>
<keyword evidence="8" id="KW-1185">Reference proteome</keyword>
<keyword evidence="3" id="KW-0274">FAD</keyword>
<dbReference type="GO" id="GO:0004497">
    <property type="term" value="F:monooxygenase activity"/>
    <property type="evidence" value="ECO:0007669"/>
    <property type="project" value="InterPro"/>
</dbReference>
<keyword evidence="5" id="KW-0732">Signal</keyword>
<feature type="domain" description="FAD-binding" evidence="6">
    <location>
        <begin position="1"/>
        <end position="170"/>
    </location>
</feature>
<evidence type="ECO:0000256" key="1">
    <source>
        <dbReference type="ARBA" id="ARBA00007992"/>
    </source>
</evidence>
<comment type="similarity">
    <text evidence="1">Belongs to the paxM FAD-dependent monooxygenase family.</text>
</comment>
<dbReference type="PANTHER" id="PTHR47356:SF2">
    <property type="entry name" value="FAD-BINDING DOMAIN-CONTAINING PROTEIN-RELATED"/>
    <property type="match status" value="1"/>
</dbReference>
<dbReference type="EMBL" id="JAAAJA010000021">
    <property type="protein sequence ID" value="KAG0266143.1"/>
    <property type="molecule type" value="Genomic_DNA"/>
</dbReference>
<evidence type="ECO:0000256" key="5">
    <source>
        <dbReference type="SAM" id="SignalP"/>
    </source>
</evidence>
<organism evidence="7 8">
    <name type="scientific">Mortierella polycephala</name>
    <dbReference type="NCBI Taxonomy" id="41804"/>
    <lineage>
        <taxon>Eukaryota</taxon>
        <taxon>Fungi</taxon>
        <taxon>Fungi incertae sedis</taxon>
        <taxon>Mucoromycota</taxon>
        <taxon>Mortierellomycotina</taxon>
        <taxon>Mortierellomycetes</taxon>
        <taxon>Mortierellales</taxon>
        <taxon>Mortierellaceae</taxon>
        <taxon>Mortierella</taxon>
    </lineage>
</organism>
<evidence type="ECO:0000313" key="7">
    <source>
        <dbReference type="EMBL" id="KAG0266143.1"/>
    </source>
</evidence>
<comment type="caution">
    <text evidence="7">The sequence shown here is derived from an EMBL/GenBank/DDBJ whole genome shotgun (WGS) entry which is preliminary data.</text>
</comment>
<name>A0A9P6QGK0_9FUNG</name>
<keyword evidence="4" id="KW-0560">Oxidoreductase</keyword>
<accession>A0A9P6QGK0</accession>
<evidence type="ECO:0000259" key="6">
    <source>
        <dbReference type="Pfam" id="PF01494"/>
    </source>
</evidence>
<evidence type="ECO:0000256" key="4">
    <source>
        <dbReference type="ARBA" id="ARBA00023002"/>
    </source>
</evidence>
<dbReference type="OrthoDB" id="655030at2759"/>
<dbReference type="InterPro" id="IPR002938">
    <property type="entry name" value="FAD-bd"/>
</dbReference>
<keyword evidence="2" id="KW-0285">Flavoprotein</keyword>
<evidence type="ECO:0000256" key="3">
    <source>
        <dbReference type="ARBA" id="ARBA00022827"/>
    </source>
</evidence>
<feature type="chain" id="PRO_5040358159" description="FAD-binding domain-containing protein" evidence="5">
    <location>
        <begin position="22"/>
        <end position="448"/>
    </location>
</feature>
<dbReference type="SUPFAM" id="SSF51905">
    <property type="entry name" value="FAD/NAD(P)-binding domain"/>
    <property type="match status" value="1"/>
</dbReference>
<proteinExistence type="inferred from homology"/>
<dbReference type="Pfam" id="PF01494">
    <property type="entry name" value="FAD_binding_3"/>
    <property type="match status" value="1"/>
</dbReference>
<dbReference type="InterPro" id="IPR036188">
    <property type="entry name" value="FAD/NAD-bd_sf"/>
</dbReference>
<feature type="signal peptide" evidence="5">
    <location>
        <begin position="1"/>
        <end position="21"/>
    </location>
</feature>
<protein>
    <recommendedName>
        <fullName evidence="6">FAD-binding domain-containing protein</fullName>
    </recommendedName>
</protein>
<evidence type="ECO:0000313" key="8">
    <source>
        <dbReference type="Proteomes" id="UP000726737"/>
    </source>
</evidence>
<dbReference type="InterPro" id="IPR050562">
    <property type="entry name" value="FAD_mOase_fung"/>
</dbReference>
<reference evidence="7" key="1">
    <citation type="journal article" date="2020" name="Fungal Divers.">
        <title>Resolving the Mortierellaceae phylogeny through synthesis of multi-gene phylogenetics and phylogenomics.</title>
        <authorList>
            <person name="Vandepol N."/>
            <person name="Liber J."/>
            <person name="Desiro A."/>
            <person name="Na H."/>
            <person name="Kennedy M."/>
            <person name="Barry K."/>
            <person name="Grigoriev I.V."/>
            <person name="Miller A.N."/>
            <person name="O'Donnell K."/>
            <person name="Stajich J.E."/>
            <person name="Bonito G."/>
        </authorList>
    </citation>
    <scope>NUCLEOTIDE SEQUENCE</scope>
    <source>
        <strain evidence="7">KOD948</strain>
    </source>
</reference>
<dbReference type="PANTHER" id="PTHR47356">
    <property type="entry name" value="FAD-DEPENDENT MONOOXYGENASE ASQG-RELATED"/>
    <property type="match status" value="1"/>
</dbReference>
<dbReference type="AlphaFoldDB" id="A0A9P6QGK0"/>
<sequence length="448" mass="49845">MIIGAGLGGLMLAILLEKINAPYTIYERANKVKPLGSILSLNANVLPVFEQLEMLEDIKKISLTCSWMDLFDADLKKIATMRTKKYEAVAGYPALVFARPDLYNLLLAKVPAEKMVMGKKVIALEQSESGAMIRCSDGSTYHGDILVGADGAYSAVRQSLYKHMEKKKELPKSDSENLALGYISMVGTTGSLDPLKYPQLKDPECHFAQVIDGTSRHWTCITIPNNKMCWGVGIQLESATASRDQQFRNSEWGPESIDAMVKEFHGSVCPLGGTMGDLIDATDKDTISKVYLEEKFFETWHSGRTVLIGDGANNALQDAVILANCIYEMKSVTAASINDVFKDYYEQRSPEAKYQFEYSKFIAKLVAGQNWKEKLLRKVVFGCLPEWVQTKGYANSASYRPQATFLPMVEKRGTGYVRPQKLSERYAKEQEMVKAKAQAEPENGATIV</sequence>
<gene>
    <name evidence="7" type="ORF">BG011_003130</name>
</gene>
<dbReference type="GO" id="GO:0071949">
    <property type="term" value="F:FAD binding"/>
    <property type="evidence" value="ECO:0007669"/>
    <property type="project" value="InterPro"/>
</dbReference>
<dbReference type="Gene3D" id="3.50.50.60">
    <property type="entry name" value="FAD/NAD(P)-binding domain"/>
    <property type="match status" value="1"/>
</dbReference>